<proteinExistence type="predicted"/>
<dbReference type="AlphaFoldDB" id="A0AAV7ND05"/>
<evidence type="ECO:0000313" key="2">
    <source>
        <dbReference type="EMBL" id="KAJ1113946.1"/>
    </source>
</evidence>
<comment type="caution">
    <text evidence="2">The sequence shown here is derived from an EMBL/GenBank/DDBJ whole genome shotgun (WGS) entry which is preliminary data.</text>
</comment>
<evidence type="ECO:0000256" key="1">
    <source>
        <dbReference type="SAM" id="MobiDB-lite"/>
    </source>
</evidence>
<keyword evidence="3" id="KW-1185">Reference proteome</keyword>
<dbReference type="Proteomes" id="UP001066276">
    <property type="component" value="Chromosome 8"/>
</dbReference>
<organism evidence="2 3">
    <name type="scientific">Pleurodeles waltl</name>
    <name type="common">Iberian ribbed newt</name>
    <dbReference type="NCBI Taxonomy" id="8319"/>
    <lineage>
        <taxon>Eukaryota</taxon>
        <taxon>Metazoa</taxon>
        <taxon>Chordata</taxon>
        <taxon>Craniata</taxon>
        <taxon>Vertebrata</taxon>
        <taxon>Euteleostomi</taxon>
        <taxon>Amphibia</taxon>
        <taxon>Batrachia</taxon>
        <taxon>Caudata</taxon>
        <taxon>Salamandroidea</taxon>
        <taxon>Salamandridae</taxon>
        <taxon>Pleurodelinae</taxon>
        <taxon>Pleurodeles</taxon>
    </lineage>
</organism>
<sequence length="239" mass="26670">MPANPQTEVQECSSSNSKSEDSQKDSPKPKKTRKSHHVSSEALTHSCRNLLLTPEDIIHPRSMEWVPSAEVAHYVQDRLCKSFEKEVRNTLFSECHQPSLLSKVADPLELDPSMATFLKMFAKDPKNGLDSAWRGCQDKLLDLSGPLTNILDLAFQSRETNTPLDTEVVSEWAQRAICLLDNVECAMSTEHRDSFLMPLNPKLADLVPIEAGTLANAILFGDRFVKVLGKYVATFTALE</sequence>
<reference evidence="2" key="1">
    <citation type="journal article" date="2022" name="bioRxiv">
        <title>Sequencing and chromosome-scale assembly of the giantPleurodeles waltlgenome.</title>
        <authorList>
            <person name="Brown T."/>
            <person name="Elewa A."/>
            <person name="Iarovenko S."/>
            <person name="Subramanian E."/>
            <person name="Araus A.J."/>
            <person name="Petzold A."/>
            <person name="Susuki M."/>
            <person name="Suzuki K.-i.T."/>
            <person name="Hayashi T."/>
            <person name="Toyoda A."/>
            <person name="Oliveira C."/>
            <person name="Osipova E."/>
            <person name="Leigh N.D."/>
            <person name="Simon A."/>
            <person name="Yun M.H."/>
        </authorList>
    </citation>
    <scope>NUCLEOTIDE SEQUENCE</scope>
    <source>
        <strain evidence="2">20211129_DDA</strain>
        <tissue evidence="2">Liver</tissue>
    </source>
</reference>
<name>A0AAV7ND05_PLEWA</name>
<feature type="compositionally biased region" description="Basic and acidic residues" evidence="1">
    <location>
        <begin position="18"/>
        <end position="28"/>
    </location>
</feature>
<evidence type="ECO:0000313" key="3">
    <source>
        <dbReference type="Proteomes" id="UP001066276"/>
    </source>
</evidence>
<dbReference type="EMBL" id="JANPWB010000012">
    <property type="protein sequence ID" value="KAJ1113946.1"/>
    <property type="molecule type" value="Genomic_DNA"/>
</dbReference>
<gene>
    <name evidence="2" type="ORF">NDU88_002186</name>
</gene>
<accession>A0AAV7ND05</accession>
<feature type="region of interest" description="Disordered" evidence="1">
    <location>
        <begin position="1"/>
        <end position="41"/>
    </location>
</feature>
<protein>
    <submittedName>
        <fullName evidence="2">Uncharacterized protein</fullName>
    </submittedName>
</protein>